<evidence type="ECO:0000313" key="2">
    <source>
        <dbReference type="Proteomes" id="UP000037136"/>
    </source>
</evidence>
<dbReference type="AlphaFoldDB" id="A0A2A9PES0"/>
<comment type="caution">
    <text evidence="1">The sequence shown here is derived from an EMBL/GenBank/DDBJ whole genome shotgun (WGS) entry which is preliminary data.</text>
</comment>
<accession>A0A2A9PES0</accession>
<protein>
    <submittedName>
        <fullName evidence="1">Uncharacterized protein</fullName>
    </submittedName>
</protein>
<dbReference type="EMBL" id="LAZP02000202">
    <property type="protein sequence ID" value="PFH59393.1"/>
    <property type="molecule type" value="Genomic_DNA"/>
</dbReference>
<organism evidence="1 2">
    <name type="scientific">Ophiocordyceps unilateralis</name>
    <name type="common">Zombie-ant fungus</name>
    <name type="synonym">Torrubia unilateralis</name>
    <dbReference type="NCBI Taxonomy" id="268505"/>
    <lineage>
        <taxon>Eukaryota</taxon>
        <taxon>Fungi</taxon>
        <taxon>Dikarya</taxon>
        <taxon>Ascomycota</taxon>
        <taxon>Pezizomycotina</taxon>
        <taxon>Sordariomycetes</taxon>
        <taxon>Hypocreomycetidae</taxon>
        <taxon>Hypocreales</taxon>
        <taxon>Ophiocordycipitaceae</taxon>
        <taxon>Ophiocordyceps</taxon>
    </lineage>
</organism>
<name>A0A2A9PES0_OPHUN</name>
<dbReference type="OrthoDB" id="6133115at2759"/>
<evidence type="ECO:0000313" key="1">
    <source>
        <dbReference type="EMBL" id="PFH59393.1"/>
    </source>
</evidence>
<sequence length="72" mass="7613">MIPSRLPTLSSSGPFLSRAWNAESSLQSSGLAIMFDQAAKLPGVRCPKCFAQGVEVWVIPGKNCKECGTPCG</sequence>
<reference evidence="1 2" key="1">
    <citation type="journal article" date="2015" name="BMC Genomics">
        <title>Gene expression during zombie ant biting behavior reflects the complexity underlying fungal parasitic behavioral manipulation.</title>
        <authorList>
            <person name="de Bekker C."/>
            <person name="Ohm R.A."/>
            <person name="Loreto R.G."/>
            <person name="Sebastian A."/>
            <person name="Albert I."/>
            <person name="Merrow M."/>
            <person name="Brachmann A."/>
            <person name="Hughes D.P."/>
        </authorList>
    </citation>
    <scope>NUCLEOTIDE SEQUENCE [LARGE SCALE GENOMIC DNA]</scope>
    <source>
        <strain evidence="1 2">SC16a</strain>
    </source>
</reference>
<dbReference type="Proteomes" id="UP000037136">
    <property type="component" value="Unassembled WGS sequence"/>
</dbReference>
<proteinExistence type="predicted"/>
<keyword evidence="2" id="KW-1185">Reference proteome</keyword>
<reference evidence="1 2" key="2">
    <citation type="journal article" date="2017" name="Sci. Rep.">
        <title>Ant-infecting Ophiocordyceps genomes reveal a high diversity of potential behavioral manipulation genes and a possible major role for enterotoxins.</title>
        <authorList>
            <person name="de Bekker C."/>
            <person name="Ohm R.A."/>
            <person name="Evans H.C."/>
            <person name="Brachmann A."/>
            <person name="Hughes D.P."/>
        </authorList>
    </citation>
    <scope>NUCLEOTIDE SEQUENCE [LARGE SCALE GENOMIC DNA]</scope>
    <source>
        <strain evidence="1 2">SC16a</strain>
    </source>
</reference>
<gene>
    <name evidence="1" type="ORF">XA68_12423</name>
</gene>